<evidence type="ECO:0000259" key="1">
    <source>
        <dbReference type="Pfam" id="PF07565"/>
    </source>
</evidence>
<dbReference type="PANTHER" id="PTHR11453:SF47">
    <property type="entry name" value="ANION EXCHANGE PROTEIN"/>
    <property type="match status" value="1"/>
</dbReference>
<dbReference type="PANTHER" id="PTHR11453">
    <property type="entry name" value="ANION EXCHANGE PROTEIN"/>
    <property type="match status" value="1"/>
</dbReference>
<dbReference type="EMBL" id="CP092866">
    <property type="protein sequence ID" value="UYV66430.1"/>
    <property type="molecule type" value="Genomic_DNA"/>
</dbReference>
<evidence type="ECO:0000313" key="2">
    <source>
        <dbReference type="EMBL" id="UYV66430.1"/>
    </source>
</evidence>
<protein>
    <submittedName>
        <fullName evidence="2">SLC4A3</fullName>
    </submittedName>
</protein>
<gene>
    <name evidence="2" type="ORF">LAZ67_4001647</name>
</gene>
<dbReference type="InterPro" id="IPR016152">
    <property type="entry name" value="PTrfase/Anion_transptr"/>
</dbReference>
<evidence type="ECO:0000313" key="3">
    <source>
        <dbReference type="Proteomes" id="UP001235939"/>
    </source>
</evidence>
<organism evidence="2 3">
    <name type="scientific">Cordylochernes scorpioides</name>
    <dbReference type="NCBI Taxonomy" id="51811"/>
    <lineage>
        <taxon>Eukaryota</taxon>
        <taxon>Metazoa</taxon>
        <taxon>Ecdysozoa</taxon>
        <taxon>Arthropoda</taxon>
        <taxon>Chelicerata</taxon>
        <taxon>Arachnida</taxon>
        <taxon>Pseudoscorpiones</taxon>
        <taxon>Cheliferoidea</taxon>
        <taxon>Chernetidae</taxon>
        <taxon>Cordylochernes</taxon>
    </lineage>
</organism>
<dbReference type="Gene3D" id="3.40.930.10">
    <property type="entry name" value="Mannitol-specific EII, Chain A"/>
    <property type="match status" value="1"/>
</dbReference>
<dbReference type="Proteomes" id="UP001235939">
    <property type="component" value="Chromosome 04"/>
</dbReference>
<dbReference type="Pfam" id="PF07565">
    <property type="entry name" value="Band_3_cyto"/>
    <property type="match status" value="1"/>
</dbReference>
<reference evidence="2 3" key="1">
    <citation type="submission" date="2022-01" db="EMBL/GenBank/DDBJ databases">
        <title>A chromosomal length assembly of Cordylochernes scorpioides.</title>
        <authorList>
            <person name="Zeh D."/>
            <person name="Zeh J."/>
        </authorList>
    </citation>
    <scope>NUCLEOTIDE SEQUENCE [LARGE SCALE GENOMIC DNA]</scope>
    <source>
        <strain evidence="2">IN4F17</strain>
        <tissue evidence="2">Whole Body</tissue>
    </source>
</reference>
<dbReference type="InterPro" id="IPR013769">
    <property type="entry name" value="Band3_cytoplasmic_dom"/>
</dbReference>
<dbReference type="SUPFAM" id="SSF55804">
    <property type="entry name" value="Phoshotransferase/anion transport protein"/>
    <property type="match status" value="1"/>
</dbReference>
<feature type="domain" description="Band 3 cytoplasmic" evidence="1">
    <location>
        <begin position="23"/>
        <end position="88"/>
    </location>
</feature>
<dbReference type="InterPro" id="IPR003020">
    <property type="entry name" value="HCO3_transpt_euk"/>
</dbReference>
<accession>A0ABY6KCD9</accession>
<name>A0ABY6KCD9_9ARAC</name>
<sequence>MTLQSADLDDIARSYHKDVCVCQIFVELDELCTGTAPDDWEWRETARWIKYEEDVVAGADRWGRPHVAMLSFHSLLDLRTGLETGTSVILPTCLTLRALGPSQHLTLTAATVVIAS</sequence>
<proteinExistence type="predicted"/>
<keyword evidence="3" id="KW-1185">Reference proteome</keyword>